<dbReference type="GO" id="GO:0030976">
    <property type="term" value="F:thiamine pyrophosphate binding"/>
    <property type="evidence" value="ECO:0007669"/>
    <property type="project" value="InterPro"/>
</dbReference>
<protein>
    <submittedName>
        <fullName evidence="4">IolD protein</fullName>
    </submittedName>
</protein>
<dbReference type="GO" id="GO:0003984">
    <property type="term" value="F:acetolactate synthase activity"/>
    <property type="evidence" value="ECO:0007669"/>
    <property type="project" value="TreeGrafter"/>
</dbReference>
<comment type="caution">
    <text evidence="4">The sequence shown here is derived from an EMBL/GenBank/DDBJ whole genome shotgun (WGS) entry which is preliminary data.</text>
</comment>
<dbReference type="Gene3D" id="3.40.50.970">
    <property type="match status" value="2"/>
</dbReference>
<evidence type="ECO:0000313" key="4">
    <source>
        <dbReference type="EMBL" id="SAK46131.1"/>
    </source>
</evidence>
<feature type="domain" description="Thiamine pyrophosphate enzyme TPP-binding" evidence="3">
    <location>
        <begin position="453"/>
        <end position="602"/>
    </location>
</feature>
<feature type="domain" description="Thiamine pyrophosphate enzyme central" evidence="2">
    <location>
        <begin position="245"/>
        <end position="377"/>
    </location>
</feature>
<evidence type="ECO:0000313" key="5">
    <source>
        <dbReference type="Proteomes" id="UP000054851"/>
    </source>
</evidence>
<dbReference type="Pfam" id="PF00205">
    <property type="entry name" value="TPP_enzyme_M"/>
    <property type="match status" value="1"/>
</dbReference>
<dbReference type="RefSeq" id="WP_061166495.1">
    <property type="nucleotide sequence ID" value="NZ_FCOA02000002.1"/>
</dbReference>
<organism evidence="4 5">
    <name type="scientific">Caballeronia hypogeia</name>
    <dbReference type="NCBI Taxonomy" id="1777140"/>
    <lineage>
        <taxon>Bacteria</taxon>
        <taxon>Pseudomonadati</taxon>
        <taxon>Pseudomonadota</taxon>
        <taxon>Betaproteobacteria</taxon>
        <taxon>Burkholderiales</taxon>
        <taxon>Burkholderiaceae</taxon>
        <taxon>Caballeronia</taxon>
    </lineage>
</organism>
<sequence>MNQTTELPPTHLPGLAGAAHRAAAIVAAGSIEGAIARGAIPREVSVTLSEALVLGFLRQGVTKFLAIFGHGSTDLGEVLRIYTDAGATQVFNFRNEVEMAHAGTALAWVYRETCAVVTSIGPGGLQAMAGSLAAASNGVGLYHVYGDETTYGEGYNMQQVPKPQQHIYGQMTALMGQSYVLHTPEAIRDALRRGTHCVHHPVKAGPFYLLLPLDAQPRIIESLNLLALPQRMKLPRQTVGDAAALEEAARLVGLHQKIVIKAGGGARAFSQEVRELAEATGAAVVLSPGSTGVLPDAHPQNMHVGGSKGSISGNHAMSRGELLVVIGSRAVCQADCSGIGYPRAEAVININGDTADVSHYNATVALPGDIGLVIEQLLAAIRARRNGTDRTMKLAWLRECEEKKREWKEFLAARQDVQQLRDAAWNRPVLTQPAAIKTVCDFAKRIDAIKFFDAGDVQANGFQTVEDDAPYQTFTETGASYMGFATCALIANGLARAPRHGIAFTGDGSFMMNPQALISAMEHGARGTIVIFDNRRMAAISSLQHAQYGIDFKTNDGVAVDYVRLASSIAGVKAFEGGFDCVSLTRALEAAHAQGGLSVVHVPVYAGEDPRGGLGAYGSWNVGNWCGDVERRYLSATI</sequence>
<dbReference type="STRING" id="1777140.AWB79_01080"/>
<dbReference type="InterPro" id="IPR029061">
    <property type="entry name" value="THDP-binding"/>
</dbReference>
<dbReference type="EMBL" id="FCOA02000002">
    <property type="protein sequence ID" value="SAK46131.1"/>
    <property type="molecule type" value="Genomic_DNA"/>
</dbReference>
<reference evidence="4" key="1">
    <citation type="submission" date="2016-01" db="EMBL/GenBank/DDBJ databases">
        <authorList>
            <person name="Peeters C."/>
        </authorList>
    </citation>
    <scope>NUCLEOTIDE SEQUENCE</scope>
    <source>
        <strain evidence="4">LMG 29322</strain>
    </source>
</reference>
<name>A0A157ZKX2_9BURK</name>
<evidence type="ECO:0000256" key="1">
    <source>
        <dbReference type="ARBA" id="ARBA00007812"/>
    </source>
</evidence>
<dbReference type="GO" id="GO:0050660">
    <property type="term" value="F:flavin adenine dinucleotide binding"/>
    <property type="evidence" value="ECO:0007669"/>
    <property type="project" value="TreeGrafter"/>
</dbReference>
<evidence type="ECO:0000259" key="3">
    <source>
        <dbReference type="Pfam" id="PF02775"/>
    </source>
</evidence>
<dbReference type="InterPro" id="IPR011766">
    <property type="entry name" value="TPP_enzyme_TPP-bd"/>
</dbReference>
<dbReference type="GO" id="GO:0005948">
    <property type="term" value="C:acetolactate synthase complex"/>
    <property type="evidence" value="ECO:0007669"/>
    <property type="project" value="TreeGrafter"/>
</dbReference>
<dbReference type="InterPro" id="IPR012000">
    <property type="entry name" value="Thiamin_PyroP_enz_cen_dom"/>
</dbReference>
<dbReference type="PANTHER" id="PTHR18968:SF9">
    <property type="entry name" value="3D-(3,5_4)-TRIHYDROXYCYCLOHEXANE-1,2-DIONE HYDROLASE"/>
    <property type="match status" value="1"/>
</dbReference>
<dbReference type="GO" id="GO:0009097">
    <property type="term" value="P:isoleucine biosynthetic process"/>
    <property type="evidence" value="ECO:0007669"/>
    <property type="project" value="TreeGrafter"/>
</dbReference>
<dbReference type="OrthoDB" id="4494979at2"/>
<dbReference type="AlphaFoldDB" id="A0A157ZKX2"/>
<dbReference type="SUPFAM" id="SSF52467">
    <property type="entry name" value="DHS-like NAD/FAD-binding domain"/>
    <property type="match status" value="1"/>
</dbReference>
<keyword evidence="5" id="KW-1185">Reference proteome</keyword>
<dbReference type="CDD" id="cd00568">
    <property type="entry name" value="TPP_enzymes"/>
    <property type="match status" value="1"/>
</dbReference>
<dbReference type="SUPFAM" id="SSF52518">
    <property type="entry name" value="Thiamin diphosphate-binding fold (THDP-binding)"/>
    <property type="match status" value="2"/>
</dbReference>
<dbReference type="PANTHER" id="PTHR18968">
    <property type="entry name" value="THIAMINE PYROPHOSPHATE ENZYMES"/>
    <property type="match status" value="1"/>
</dbReference>
<evidence type="ECO:0000259" key="2">
    <source>
        <dbReference type="Pfam" id="PF00205"/>
    </source>
</evidence>
<proteinExistence type="inferred from homology"/>
<dbReference type="InterPro" id="IPR045229">
    <property type="entry name" value="TPP_enz"/>
</dbReference>
<dbReference type="GO" id="GO:0000287">
    <property type="term" value="F:magnesium ion binding"/>
    <property type="evidence" value="ECO:0007669"/>
    <property type="project" value="InterPro"/>
</dbReference>
<dbReference type="GO" id="GO:0009099">
    <property type="term" value="P:L-valine biosynthetic process"/>
    <property type="evidence" value="ECO:0007669"/>
    <property type="project" value="TreeGrafter"/>
</dbReference>
<dbReference type="Proteomes" id="UP000054851">
    <property type="component" value="Unassembled WGS sequence"/>
</dbReference>
<dbReference type="Pfam" id="PF02775">
    <property type="entry name" value="TPP_enzyme_C"/>
    <property type="match status" value="1"/>
</dbReference>
<accession>A0A157ZKX2</accession>
<comment type="similarity">
    <text evidence="1">Belongs to the TPP enzyme family.</text>
</comment>
<dbReference type="InterPro" id="IPR029035">
    <property type="entry name" value="DHS-like_NAD/FAD-binding_dom"/>
</dbReference>
<gene>
    <name evidence="4" type="ORF">AWB79_01080</name>
</gene>
<dbReference type="Gene3D" id="3.40.50.1220">
    <property type="entry name" value="TPP-binding domain"/>
    <property type="match status" value="1"/>
</dbReference>